<dbReference type="EMBL" id="ML995488">
    <property type="protein sequence ID" value="KAF2140869.1"/>
    <property type="molecule type" value="Genomic_DNA"/>
</dbReference>
<feature type="region of interest" description="Disordered" evidence="1">
    <location>
        <begin position="130"/>
        <end position="191"/>
    </location>
</feature>
<proteinExistence type="predicted"/>
<dbReference type="RefSeq" id="XP_033396582.1">
    <property type="nucleotide sequence ID" value="XM_033546644.1"/>
</dbReference>
<sequence>MPTSLPRSLELESSSTQRANHLVQQQHASIGTPHQATKQVSAGTAQQQQPTNHRPTNHQYLVSNTPLPSTQKTHSRGNTHTAQSKESSSSPEGKKPSTQAYNINADPTLAHFPALPKKRKAMPCIQALEVSVRKRSSSSSSQSVVNKPCQTSPAQPEPQKKKSHRPLCRARQQKKKKKVVKVEKAAEKGGL</sequence>
<gene>
    <name evidence="2" type="ORF">K452DRAFT_42118</name>
</gene>
<evidence type="ECO:0000256" key="1">
    <source>
        <dbReference type="SAM" id="MobiDB-lite"/>
    </source>
</evidence>
<feature type="region of interest" description="Disordered" evidence="1">
    <location>
        <begin position="1"/>
        <end position="111"/>
    </location>
</feature>
<evidence type="ECO:0000313" key="2">
    <source>
        <dbReference type="EMBL" id="KAF2140869.1"/>
    </source>
</evidence>
<accession>A0A6A6B9I0</accession>
<dbReference type="Proteomes" id="UP000799438">
    <property type="component" value="Unassembled WGS sequence"/>
</dbReference>
<feature type="compositionally biased region" description="Polar residues" evidence="1">
    <location>
        <begin position="17"/>
        <end position="82"/>
    </location>
</feature>
<feature type="compositionally biased region" description="Low complexity" evidence="1">
    <location>
        <begin position="1"/>
        <end position="16"/>
    </location>
</feature>
<reference evidence="2" key="1">
    <citation type="journal article" date="2020" name="Stud. Mycol.">
        <title>101 Dothideomycetes genomes: a test case for predicting lifestyles and emergence of pathogens.</title>
        <authorList>
            <person name="Haridas S."/>
            <person name="Albert R."/>
            <person name="Binder M."/>
            <person name="Bloem J."/>
            <person name="Labutti K."/>
            <person name="Salamov A."/>
            <person name="Andreopoulos B."/>
            <person name="Baker S."/>
            <person name="Barry K."/>
            <person name="Bills G."/>
            <person name="Bluhm B."/>
            <person name="Cannon C."/>
            <person name="Castanera R."/>
            <person name="Culley D."/>
            <person name="Daum C."/>
            <person name="Ezra D."/>
            <person name="Gonzalez J."/>
            <person name="Henrissat B."/>
            <person name="Kuo A."/>
            <person name="Liang C."/>
            <person name="Lipzen A."/>
            <person name="Lutzoni F."/>
            <person name="Magnuson J."/>
            <person name="Mondo S."/>
            <person name="Nolan M."/>
            <person name="Ohm R."/>
            <person name="Pangilinan J."/>
            <person name="Park H.-J."/>
            <person name="Ramirez L."/>
            <person name="Alfaro M."/>
            <person name="Sun H."/>
            <person name="Tritt A."/>
            <person name="Yoshinaga Y."/>
            <person name="Zwiers L.-H."/>
            <person name="Turgeon B."/>
            <person name="Goodwin S."/>
            <person name="Spatafora J."/>
            <person name="Crous P."/>
            <person name="Grigoriev I."/>
        </authorList>
    </citation>
    <scope>NUCLEOTIDE SEQUENCE</scope>
    <source>
        <strain evidence="2">CBS 121167</strain>
    </source>
</reference>
<feature type="compositionally biased region" description="Basic and acidic residues" evidence="1">
    <location>
        <begin position="180"/>
        <end position="191"/>
    </location>
</feature>
<name>A0A6A6B9I0_9PEZI</name>
<evidence type="ECO:0000313" key="3">
    <source>
        <dbReference type="Proteomes" id="UP000799438"/>
    </source>
</evidence>
<organism evidence="2 3">
    <name type="scientific">Aplosporella prunicola CBS 121167</name>
    <dbReference type="NCBI Taxonomy" id="1176127"/>
    <lineage>
        <taxon>Eukaryota</taxon>
        <taxon>Fungi</taxon>
        <taxon>Dikarya</taxon>
        <taxon>Ascomycota</taxon>
        <taxon>Pezizomycotina</taxon>
        <taxon>Dothideomycetes</taxon>
        <taxon>Dothideomycetes incertae sedis</taxon>
        <taxon>Botryosphaeriales</taxon>
        <taxon>Aplosporellaceae</taxon>
        <taxon>Aplosporella</taxon>
    </lineage>
</organism>
<dbReference type="AlphaFoldDB" id="A0A6A6B9I0"/>
<feature type="compositionally biased region" description="Basic residues" evidence="1">
    <location>
        <begin position="161"/>
        <end position="179"/>
    </location>
</feature>
<protein>
    <submittedName>
        <fullName evidence="2">Uncharacterized protein</fullName>
    </submittedName>
</protein>
<keyword evidence="3" id="KW-1185">Reference proteome</keyword>
<dbReference type="GeneID" id="54304150"/>